<reference evidence="8" key="1">
    <citation type="journal article" date="2019" name="Int. J. Syst. Evol. Microbiol.">
        <title>The Global Catalogue of Microorganisms (GCM) 10K type strain sequencing project: providing services to taxonomists for standard genome sequencing and annotation.</title>
        <authorList>
            <consortium name="The Broad Institute Genomics Platform"/>
            <consortium name="The Broad Institute Genome Sequencing Center for Infectious Disease"/>
            <person name="Wu L."/>
            <person name="Ma J."/>
        </authorList>
    </citation>
    <scope>NUCLEOTIDE SEQUENCE [LARGE SCALE GENOMIC DNA]</scope>
    <source>
        <strain evidence="8">IBRC-M 10490</strain>
    </source>
</reference>
<accession>A0ABV8VFP2</accession>
<evidence type="ECO:0000259" key="6">
    <source>
        <dbReference type="Pfam" id="PF02656"/>
    </source>
</evidence>
<comment type="subcellular location">
    <subcellularLocation>
        <location evidence="1">Endomembrane system</location>
        <topology evidence="1">Multi-pass membrane protein</topology>
    </subcellularLocation>
</comment>
<feature type="transmembrane region" description="Helical" evidence="5">
    <location>
        <begin position="76"/>
        <end position="98"/>
    </location>
</feature>
<evidence type="ECO:0000313" key="7">
    <source>
        <dbReference type="EMBL" id="MFC4374804.1"/>
    </source>
</evidence>
<proteinExistence type="predicted"/>
<keyword evidence="8" id="KW-1185">Reference proteome</keyword>
<dbReference type="RefSeq" id="WP_378560442.1">
    <property type="nucleotide sequence ID" value="NZ_JBHSDL010000014.1"/>
</dbReference>
<name>A0ABV8VFP2_9NOCA</name>
<comment type="caution">
    <text evidence="7">The sequence shown here is derived from an EMBL/GenBank/DDBJ whole genome shotgun (WGS) entry which is preliminary data.</text>
</comment>
<feature type="transmembrane region" description="Helical" evidence="5">
    <location>
        <begin position="42"/>
        <end position="60"/>
    </location>
</feature>
<keyword evidence="4 5" id="KW-0472">Membrane</keyword>
<keyword evidence="3 5" id="KW-1133">Transmembrane helix</keyword>
<organism evidence="7 8">
    <name type="scientific">Nocardia halotolerans</name>
    <dbReference type="NCBI Taxonomy" id="1755878"/>
    <lineage>
        <taxon>Bacteria</taxon>
        <taxon>Bacillati</taxon>
        <taxon>Actinomycetota</taxon>
        <taxon>Actinomycetes</taxon>
        <taxon>Mycobacteriales</taxon>
        <taxon>Nocardiaceae</taxon>
        <taxon>Nocardia</taxon>
    </lineage>
</organism>
<evidence type="ECO:0000256" key="2">
    <source>
        <dbReference type="ARBA" id="ARBA00022692"/>
    </source>
</evidence>
<gene>
    <name evidence="7" type="ORF">ACFO5K_11905</name>
</gene>
<keyword evidence="2 5" id="KW-0812">Transmembrane</keyword>
<sequence>MTVPTLAAERTALAWRRTALAAAACALLLVNAAITEGAPAPALPLAAAASALLLTCLAWYRGRALDRGYTATGERVVAITTLTVAAVAVLAAISSILAR</sequence>
<evidence type="ECO:0000313" key="8">
    <source>
        <dbReference type="Proteomes" id="UP001595844"/>
    </source>
</evidence>
<evidence type="ECO:0000256" key="4">
    <source>
        <dbReference type="ARBA" id="ARBA00023136"/>
    </source>
</evidence>
<protein>
    <submittedName>
        <fullName evidence="7">DUF202 domain-containing protein</fullName>
    </submittedName>
</protein>
<evidence type="ECO:0000256" key="5">
    <source>
        <dbReference type="SAM" id="Phobius"/>
    </source>
</evidence>
<feature type="domain" description="DUF202" evidence="6">
    <location>
        <begin position="4"/>
        <end position="62"/>
    </location>
</feature>
<dbReference type="EMBL" id="JBHSDL010000014">
    <property type="protein sequence ID" value="MFC4374804.1"/>
    <property type="molecule type" value="Genomic_DNA"/>
</dbReference>
<dbReference type="Pfam" id="PF02656">
    <property type="entry name" value="DUF202"/>
    <property type="match status" value="1"/>
</dbReference>
<evidence type="ECO:0000256" key="1">
    <source>
        <dbReference type="ARBA" id="ARBA00004127"/>
    </source>
</evidence>
<dbReference type="Proteomes" id="UP001595844">
    <property type="component" value="Unassembled WGS sequence"/>
</dbReference>
<dbReference type="InterPro" id="IPR003807">
    <property type="entry name" value="DUF202"/>
</dbReference>
<evidence type="ECO:0000256" key="3">
    <source>
        <dbReference type="ARBA" id="ARBA00022989"/>
    </source>
</evidence>